<organism evidence="1 2">
    <name type="scientific">Micromonospora arida</name>
    <dbReference type="NCBI Taxonomy" id="2203715"/>
    <lineage>
        <taxon>Bacteria</taxon>
        <taxon>Bacillati</taxon>
        <taxon>Actinomycetota</taxon>
        <taxon>Actinomycetes</taxon>
        <taxon>Micromonosporales</taxon>
        <taxon>Micromonosporaceae</taxon>
        <taxon>Micromonospora</taxon>
    </lineage>
</organism>
<name>A0A3N9XS91_9ACTN</name>
<dbReference type="Pfam" id="PF25656">
    <property type="entry name" value="DUF7945"/>
    <property type="match status" value="1"/>
</dbReference>
<proteinExistence type="predicted"/>
<dbReference type="Proteomes" id="UP000266889">
    <property type="component" value="Unassembled WGS sequence"/>
</dbReference>
<sequence>MEQELATMIAITWPDRRADITNALSVLATLQPHGIASWPGLTDAVHWLIDDTFWDGHDPRDDIGTILADTSEAEAIIATLEPLLAILGALGPTAPDDDYLTHPRWHEVTRAATDTHQLMTGKTPSRPQH</sequence>
<comment type="caution">
    <text evidence="1">The sequence shown here is derived from an EMBL/GenBank/DDBJ whole genome shotgun (WGS) entry which is preliminary data.</text>
</comment>
<dbReference type="NCBIfam" id="NF047838">
    <property type="entry name" value="SCO4402_fam"/>
    <property type="match status" value="1"/>
</dbReference>
<protein>
    <submittedName>
        <fullName evidence="1">Uncharacterized protein</fullName>
    </submittedName>
</protein>
<gene>
    <name evidence="1" type="ORF">DLJ58_14210</name>
</gene>
<dbReference type="AlphaFoldDB" id="A0A3N9XS91"/>
<evidence type="ECO:0000313" key="2">
    <source>
        <dbReference type="Proteomes" id="UP000266889"/>
    </source>
</evidence>
<dbReference type="EMBL" id="QGSY01000169">
    <property type="protein sequence ID" value="RQX09637.1"/>
    <property type="molecule type" value="Genomic_DNA"/>
</dbReference>
<evidence type="ECO:0000313" key="1">
    <source>
        <dbReference type="EMBL" id="RQX09637.1"/>
    </source>
</evidence>
<keyword evidence="2" id="KW-1185">Reference proteome</keyword>
<accession>A0A3N9XS91</accession>
<reference evidence="1 2" key="1">
    <citation type="submission" date="2018-05" db="EMBL/GenBank/DDBJ databases">
        <title>Micromonospora from Atacama Desert.</title>
        <authorList>
            <person name="Carro L."/>
            <person name="Goodfellow M."/>
            <person name="Klenk H.-P."/>
        </authorList>
    </citation>
    <scope>NUCLEOTIDE SEQUENCE [LARGE SCALE GENOMIC DNA]</scope>
    <source>
        <strain evidence="1 2">LB32</strain>
    </source>
</reference>
<dbReference type="InterPro" id="IPR057705">
    <property type="entry name" value="DUF7945"/>
</dbReference>